<reference evidence="2 3" key="1">
    <citation type="submission" date="2015-12" db="EMBL/GenBank/DDBJ databases">
        <title>Dictyostelia acquired genes for synthesis and detection of signals that induce cell-type specialization by lateral gene transfer from prokaryotes.</title>
        <authorList>
            <person name="Gloeckner G."/>
            <person name="Schaap P."/>
        </authorList>
    </citation>
    <scope>NUCLEOTIDE SEQUENCE [LARGE SCALE GENOMIC DNA]</scope>
    <source>
        <strain evidence="2 3">TK</strain>
    </source>
</reference>
<evidence type="ECO:0000313" key="2">
    <source>
        <dbReference type="EMBL" id="KYR00766.1"/>
    </source>
</evidence>
<comment type="caution">
    <text evidence="2">The sequence shown here is derived from an EMBL/GenBank/DDBJ whole genome shotgun (WGS) entry which is preliminary data.</text>
</comment>
<sequence length="413" mass="50039">MKKFEPDNINDHQKNFLKQFWDIFDTQPPNDDAEYYDILNCIANGIDPYEDNSNSDENQQTEEMEEKNDEENFSLNNNEYDSDSDKENQINNDNQRIKLQDVLILKIFGYLLDIANEYNEFLHKFTHVEKAEYYNNFAFAMLDLESLSFVSKRFHMLFKKLINNNPVWNSSEWTLSSKLFEHSLYSFTYQHTRLVPNRHFKFIFNRIYELVIKTDETDLEQEWTYRKFFIQPHEDYVIFEAEYIQFVYGYSIGKYGYFIYPPPMPNLRIMTIPNYYGYDDSIYNDLFIYCIQSFNVPTLEIFNIGLCYNRELQTWRYFEDNMLIELFQQLIKYHHSSLKLVKVTVNEEFNEFDIILELFTKYTNTHILFIFNREPTKNIYDKVEGDDGIYIIIDRLKHYSNMKIKLEFEGYVG</sequence>
<protein>
    <recommendedName>
        <fullName evidence="4">F-box domain-containing protein</fullName>
    </recommendedName>
</protein>
<dbReference type="OMA" id="DANSEYC"/>
<feature type="compositionally biased region" description="Acidic residues" evidence="1">
    <location>
        <begin position="48"/>
        <end position="72"/>
    </location>
</feature>
<dbReference type="Proteomes" id="UP000076078">
    <property type="component" value="Unassembled WGS sequence"/>
</dbReference>
<organism evidence="2 3">
    <name type="scientific">Tieghemostelium lacteum</name>
    <name type="common">Slime mold</name>
    <name type="synonym">Dictyostelium lacteum</name>
    <dbReference type="NCBI Taxonomy" id="361077"/>
    <lineage>
        <taxon>Eukaryota</taxon>
        <taxon>Amoebozoa</taxon>
        <taxon>Evosea</taxon>
        <taxon>Eumycetozoa</taxon>
        <taxon>Dictyostelia</taxon>
        <taxon>Dictyosteliales</taxon>
        <taxon>Raperosteliaceae</taxon>
        <taxon>Tieghemostelium</taxon>
    </lineage>
</organism>
<dbReference type="EMBL" id="LODT01000013">
    <property type="protein sequence ID" value="KYR00766.1"/>
    <property type="molecule type" value="Genomic_DNA"/>
</dbReference>
<proteinExistence type="predicted"/>
<evidence type="ECO:0000256" key="1">
    <source>
        <dbReference type="SAM" id="MobiDB-lite"/>
    </source>
</evidence>
<dbReference type="OrthoDB" id="23904at2759"/>
<evidence type="ECO:0000313" key="3">
    <source>
        <dbReference type="Proteomes" id="UP000076078"/>
    </source>
</evidence>
<dbReference type="PANTHER" id="PTHR39532">
    <property type="entry name" value="F-BOX DOMAIN-CONTAINING PROTEIN-RELATED"/>
    <property type="match status" value="1"/>
</dbReference>
<feature type="region of interest" description="Disordered" evidence="1">
    <location>
        <begin position="47"/>
        <end position="89"/>
    </location>
</feature>
<gene>
    <name evidence="2" type="ORF">DLAC_02809</name>
</gene>
<dbReference type="InParanoid" id="A0A152A3G3"/>
<name>A0A152A3G3_TIELA</name>
<evidence type="ECO:0008006" key="4">
    <source>
        <dbReference type="Google" id="ProtNLM"/>
    </source>
</evidence>
<accession>A0A152A3G3</accession>
<dbReference type="AlphaFoldDB" id="A0A152A3G3"/>
<keyword evidence="3" id="KW-1185">Reference proteome</keyword>